<dbReference type="InterPro" id="IPR003439">
    <property type="entry name" value="ABC_transporter-like_ATP-bd"/>
</dbReference>
<accession>A0A6N7QZT0</accession>
<dbReference type="InterPro" id="IPR027417">
    <property type="entry name" value="P-loop_NTPase"/>
</dbReference>
<dbReference type="InterPro" id="IPR017871">
    <property type="entry name" value="ABC_transporter-like_CS"/>
</dbReference>
<feature type="domain" description="ABC transporter" evidence="4">
    <location>
        <begin position="2"/>
        <end position="212"/>
    </location>
</feature>
<dbReference type="AlphaFoldDB" id="A0A6N7QZT0"/>
<organism evidence="5 6">
    <name type="scientific">Gracilibacillus thailandensis</name>
    <dbReference type="NCBI Taxonomy" id="563735"/>
    <lineage>
        <taxon>Bacteria</taxon>
        <taxon>Bacillati</taxon>
        <taxon>Bacillota</taxon>
        <taxon>Bacilli</taxon>
        <taxon>Bacillales</taxon>
        <taxon>Bacillaceae</taxon>
        <taxon>Gracilibacillus</taxon>
    </lineage>
</organism>
<name>A0A6N7QZT0_9BACI</name>
<dbReference type="PANTHER" id="PTHR43423:SF1">
    <property type="entry name" value="ABC TRANSPORTER I FAMILY MEMBER 17"/>
    <property type="match status" value="1"/>
</dbReference>
<keyword evidence="1" id="KW-0813">Transport</keyword>
<dbReference type="Pfam" id="PF00005">
    <property type="entry name" value="ABC_tran"/>
    <property type="match status" value="1"/>
</dbReference>
<reference evidence="5 6" key="1">
    <citation type="submission" date="2019-10" db="EMBL/GenBank/DDBJ databases">
        <title>Gracilibacillus salitolerans sp. nov., a moderate halophile isolated from a saline soil in northwest China.</title>
        <authorList>
            <person name="Gan L."/>
        </authorList>
    </citation>
    <scope>NUCLEOTIDE SEQUENCE [LARGE SCALE GENOMIC DNA]</scope>
    <source>
        <strain evidence="5 6">TP2-8</strain>
    </source>
</reference>
<evidence type="ECO:0000256" key="3">
    <source>
        <dbReference type="ARBA" id="ARBA00022840"/>
    </source>
</evidence>
<evidence type="ECO:0000256" key="2">
    <source>
        <dbReference type="ARBA" id="ARBA00022741"/>
    </source>
</evidence>
<dbReference type="GO" id="GO:0016887">
    <property type="term" value="F:ATP hydrolysis activity"/>
    <property type="evidence" value="ECO:0007669"/>
    <property type="project" value="InterPro"/>
</dbReference>
<dbReference type="SMART" id="SM00382">
    <property type="entry name" value="AAA"/>
    <property type="match status" value="1"/>
</dbReference>
<dbReference type="Proteomes" id="UP000435187">
    <property type="component" value="Unassembled WGS sequence"/>
</dbReference>
<protein>
    <submittedName>
        <fullName evidence="5">ATP-binding cassette domain-containing protein</fullName>
    </submittedName>
</protein>
<keyword evidence="6" id="KW-1185">Reference proteome</keyword>
<dbReference type="PANTHER" id="PTHR43423">
    <property type="entry name" value="ABC TRANSPORTER I FAMILY MEMBER 17"/>
    <property type="match status" value="1"/>
</dbReference>
<dbReference type="Gene3D" id="3.40.50.300">
    <property type="entry name" value="P-loop containing nucleotide triphosphate hydrolases"/>
    <property type="match status" value="1"/>
</dbReference>
<evidence type="ECO:0000259" key="4">
    <source>
        <dbReference type="PROSITE" id="PS50893"/>
    </source>
</evidence>
<dbReference type="PROSITE" id="PS50893">
    <property type="entry name" value="ABC_TRANSPORTER_2"/>
    <property type="match status" value="1"/>
</dbReference>
<sequence length="212" mass="23826">MFSIKQLVFKDILTVNNLEIESGKIYCLFGESGSGKSTLLKMFNSMLTPDQGTITYKDQSIANLDPVQLRREVVMLGQDPVVFEGTVRDNLLIGLQFADEADVEDQVLIDLLNDLHLTKDLDDEADKLSGGEQQRLAFGRVLLMNAEVYLLDEPTSALDEETETAIMDLFTKKIRDEGKMAIMVTHSKEVAEKYSDEIIYMNDIVTKEGDFS</sequence>
<proteinExistence type="predicted"/>
<keyword evidence="3 5" id="KW-0067">ATP-binding</keyword>
<dbReference type="RefSeq" id="WP_153836152.1">
    <property type="nucleotide sequence ID" value="NZ_JBHUMW010000063.1"/>
</dbReference>
<comment type="caution">
    <text evidence="5">The sequence shown here is derived from an EMBL/GenBank/DDBJ whole genome shotgun (WGS) entry which is preliminary data.</text>
</comment>
<dbReference type="InterPro" id="IPR003593">
    <property type="entry name" value="AAA+_ATPase"/>
</dbReference>
<dbReference type="GO" id="GO:0005524">
    <property type="term" value="F:ATP binding"/>
    <property type="evidence" value="ECO:0007669"/>
    <property type="project" value="UniProtKB-KW"/>
</dbReference>
<dbReference type="PROSITE" id="PS00211">
    <property type="entry name" value="ABC_TRANSPORTER_1"/>
    <property type="match status" value="1"/>
</dbReference>
<keyword evidence="2" id="KW-0547">Nucleotide-binding</keyword>
<dbReference type="SUPFAM" id="SSF52540">
    <property type="entry name" value="P-loop containing nucleoside triphosphate hydrolases"/>
    <property type="match status" value="1"/>
</dbReference>
<dbReference type="EMBL" id="WJEE01000035">
    <property type="protein sequence ID" value="MRI67587.1"/>
    <property type="molecule type" value="Genomic_DNA"/>
</dbReference>
<evidence type="ECO:0000313" key="5">
    <source>
        <dbReference type="EMBL" id="MRI67587.1"/>
    </source>
</evidence>
<evidence type="ECO:0000256" key="1">
    <source>
        <dbReference type="ARBA" id="ARBA00022448"/>
    </source>
</evidence>
<gene>
    <name evidence="5" type="ORF">GH885_14785</name>
</gene>
<evidence type="ECO:0000313" key="6">
    <source>
        <dbReference type="Proteomes" id="UP000435187"/>
    </source>
</evidence>